<comment type="subunit">
    <text evidence="2 8">Monomer.</text>
</comment>
<sequence length="209" mass="24410">MEAARTAVEADSDHDLRVPCYCEENVWRLAHRMTHQEGNKEEHQYHVVFVSNPTKCVPMFQQLANSSPLEPVFWDYHVILLETLKDGTKVLDIDSHLQYKLSLKDYLKAVFPNWNEWTQTYLPYFRVIEASFFLKSFASDRSHMINPETKEWNAQPPPYPCIQTETSNNNISKFFTVTEEESQSNAKNEGSDFGAVYSIQQLMERYQVS</sequence>
<evidence type="ECO:0000256" key="4">
    <source>
        <dbReference type="ARBA" id="ARBA00021247"/>
    </source>
</evidence>
<dbReference type="Pfam" id="PF09764">
    <property type="entry name" value="Nt_Gln_amidase"/>
    <property type="match status" value="1"/>
</dbReference>
<comment type="caution">
    <text evidence="10">The sequence shown here is derived from an EMBL/GenBank/DDBJ whole genome shotgun (WGS) entry which is preliminary data.</text>
</comment>
<dbReference type="Gene3D" id="3.10.620.10">
    <property type="entry name" value="Protein N-terminal glutamine amidohydrolase, alpha beta roll"/>
    <property type="match status" value="1"/>
</dbReference>
<protein>
    <recommendedName>
        <fullName evidence="4 8">Protein N-terminal glutamine amidohydrolase</fullName>
        <ecNumber evidence="3 8">3.5.1.122</ecNumber>
    </recommendedName>
    <alternativeName>
        <fullName evidence="6 8">Protein NH2-terminal glutamine deamidase</fullName>
    </alternativeName>
</protein>
<reference evidence="10" key="1">
    <citation type="submission" date="2023-08" db="EMBL/GenBank/DDBJ databases">
        <authorList>
            <person name="Audoor S."/>
            <person name="Bilcke G."/>
        </authorList>
    </citation>
    <scope>NUCLEOTIDE SEQUENCE</scope>
</reference>
<evidence type="ECO:0000256" key="1">
    <source>
        <dbReference type="ARBA" id="ARBA00008985"/>
    </source>
</evidence>
<dbReference type="PANTHER" id="PTHR13035:SF0">
    <property type="entry name" value="PROTEIN N-TERMINAL GLUTAMINE AMIDOHYDROLASE"/>
    <property type="match status" value="1"/>
</dbReference>
<dbReference type="Proteomes" id="UP001295423">
    <property type="component" value="Unassembled WGS sequence"/>
</dbReference>
<dbReference type="EC" id="3.5.1.122" evidence="3 8"/>
<evidence type="ECO:0000256" key="7">
    <source>
        <dbReference type="ARBA" id="ARBA00048768"/>
    </source>
</evidence>
<dbReference type="EMBL" id="CAKOGP040002313">
    <property type="protein sequence ID" value="CAJ1967081.1"/>
    <property type="molecule type" value="Genomic_DNA"/>
</dbReference>
<name>A0AAD2PXP2_9STRA</name>
<evidence type="ECO:0000259" key="9">
    <source>
        <dbReference type="Pfam" id="PF09764"/>
    </source>
</evidence>
<evidence type="ECO:0000256" key="8">
    <source>
        <dbReference type="RuleBase" id="RU367082"/>
    </source>
</evidence>
<evidence type="ECO:0000256" key="3">
    <source>
        <dbReference type="ARBA" id="ARBA00012718"/>
    </source>
</evidence>
<dbReference type="AlphaFoldDB" id="A0AAD2PXP2"/>
<dbReference type="PANTHER" id="PTHR13035">
    <property type="entry name" value="PROTEIN N-TERMINAL GLUTAMINE AMIDOHYDROLASE"/>
    <property type="match status" value="1"/>
</dbReference>
<evidence type="ECO:0000313" key="11">
    <source>
        <dbReference type="Proteomes" id="UP001295423"/>
    </source>
</evidence>
<evidence type="ECO:0000256" key="2">
    <source>
        <dbReference type="ARBA" id="ARBA00011245"/>
    </source>
</evidence>
<dbReference type="InterPro" id="IPR039733">
    <property type="entry name" value="NTAQ1"/>
</dbReference>
<proteinExistence type="inferred from homology"/>
<dbReference type="GO" id="GO:0070773">
    <property type="term" value="F:protein-N-terminal glutamine amidohydrolase activity"/>
    <property type="evidence" value="ECO:0007669"/>
    <property type="project" value="UniProtKB-UniRule"/>
</dbReference>
<evidence type="ECO:0000256" key="6">
    <source>
        <dbReference type="ARBA" id="ARBA00029677"/>
    </source>
</evidence>
<dbReference type="InterPro" id="IPR023128">
    <property type="entry name" value="Prot_N_Gln_amidohydro_ab_roll"/>
</dbReference>
<comment type="function">
    <text evidence="8">Mediates the side-chain deamidation of N-terminal glutamine residues to glutamate, an important step in N-end rule pathway of protein degradation. Conversion of the resulting N-terminal glutamine to glutamate renders the protein susceptible to arginylation, polyubiquitination and degradation as specified by the N-end rule. Does not act on substrates with internal or C-terminal glutamine and does not act on non-glutamine residues in any position.</text>
</comment>
<dbReference type="GO" id="GO:0005634">
    <property type="term" value="C:nucleus"/>
    <property type="evidence" value="ECO:0007669"/>
    <property type="project" value="TreeGrafter"/>
</dbReference>
<accession>A0AAD2PXP2</accession>
<gene>
    <name evidence="10" type="ORF">CYCCA115_LOCUS22604</name>
</gene>
<dbReference type="InterPro" id="IPR037132">
    <property type="entry name" value="N_Gln_amidohydro_ab_roll_sf"/>
</dbReference>
<dbReference type="GO" id="GO:0005829">
    <property type="term" value="C:cytosol"/>
    <property type="evidence" value="ECO:0007669"/>
    <property type="project" value="TreeGrafter"/>
</dbReference>
<evidence type="ECO:0000256" key="5">
    <source>
        <dbReference type="ARBA" id="ARBA00022801"/>
    </source>
</evidence>
<dbReference type="GO" id="GO:0008418">
    <property type="term" value="F:protein-N-terminal asparagine amidohydrolase activity"/>
    <property type="evidence" value="ECO:0007669"/>
    <property type="project" value="UniProtKB-UniRule"/>
</dbReference>
<comment type="similarity">
    <text evidence="1 8">Belongs to the NTAQ1 family.</text>
</comment>
<organism evidence="10 11">
    <name type="scientific">Cylindrotheca closterium</name>
    <dbReference type="NCBI Taxonomy" id="2856"/>
    <lineage>
        <taxon>Eukaryota</taxon>
        <taxon>Sar</taxon>
        <taxon>Stramenopiles</taxon>
        <taxon>Ochrophyta</taxon>
        <taxon>Bacillariophyta</taxon>
        <taxon>Bacillariophyceae</taxon>
        <taxon>Bacillariophycidae</taxon>
        <taxon>Bacillariales</taxon>
        <taxon>Bacillariaceae</taxon>
        <taxon>Cylindrotheca</taxon>
    </lineage>
</organism>
<comment type="catalytic activity">
    <reaction evidence="7 8">
        <text>N-terminal L-glutaminyl-[protein] + H2O = N-terminal L-glutamyl-[protein] + NH4(+)</text>
        <dbReference type="Rhea" id="RHEA:50680"/>
        <dbReference type="Rhea" id="RHEA-COMP:12668"/>
        <dbReference type="Rhea" id="RHEA-COMP:12777"/>
        <dbReference type="ChEBI" id="CHEBI:15377"/>
        <dbReference type="ChEBI" id="CHEBI:28938"/>
        <dbReference type="ChEBI" id="CHEBI:64721"/>
        <dbReference type="ChEBI" id="CHEBI:64722"/>
        <dbReference type="EC" id="3.5.1.122"/>
    </reaction>
</comment>
<keyword evidence="5 8" id="KW-0378">Hydrolase</keyword>
<keyword evidence="11" id="KW-1185">Reference proteome</keyword>
<feature type="domain" description="Protein N-terminal glutamine amidohydrolase alpha beta roll" evidence="9">
    <location>
        <begin position="18"/>
        <end position="205"/>
    </location>
</feature>
<evidence type="ECO:0000313" key="10">
    <source>
        <dbReference type="EMBL" id="CAJ1967081.1"/>
    </source>
</evidence>